<dbReference type="HOGENOM" id="CLU_007582_0_0_1"/>
<dbReference type="CDD" id="cd17730">
    <property type="entry name" value="BRCT_PAXIP1_rpt4"/>
    <property type="match status" value="1"/>
</dbReference>
<dbReference type="CDD" id="cd17738">
    <property type="entry name" value="BRCT_TopBP1_rpt7"/>
    <property type="match status" value="1"/>
</dbReference>
<reference evidence="3" key="1">
    <citation type="journal article" date="2013" name="Nat. Commun.">
        <title>Whole-genome sequencing of Oryza brachyantha reveals mechanisms underlying Oryza genome evolution.</title>
        <authorList>
            <person name="Chen J."/>
            <person name="Huang Q."/>
            <person name="Gao D."/>
            <person name="Wang J."/>
            <person name="Lang Y."/>
            <person name="Liu T."/>
            <person name="Li B."/>
            <person name="Bai Z."/>
            <person name="Luis Goicoechea J."/>
            <person name="Liang C."/>
            <person name="Chen C."/>
            <person name="Zhang W."/>
            <person name="Sun S."/>
            <person name="Liao Y."/>
            <person name="Zhang X."/>
            <person name="Yang L."/>
            <person name="Song C."/>
            <person name="Wang M."/>
            <person name="Shi J."/>
            <person name="Liu G."/>
            <person name="Liu J."/>
            <person name="Zhou H."/>
            <person name="Zhou W."/>
            <person name="Yu Q."/>
            <person name="An N."/>
            <person name="Chen Y."/>
            <person name="Cai Q."/>
            <person name="Wang B."/>
            <person name="Liu B."/>
            <person name="Min J."/>
            <person name="Huang Y."/>
            <person name="Wu H."/>
            <person name="Li Z."/>
            <person name="Zhang Y."/>
            <person name="Yin Y."/>
            <person name="Song W."/>
            <person name="Jiang J."/>
            <person name="Jackson S.A."/>
            <person name="Wing R.A."/>
            <person name="Wang J."/>
            <person name="Chen M."/>
        </authorList>
    </citation>
    <scope>NUCLEOTIDE SEQUENCE [LARGE SCALE GENOMIC DNA]</scope>
    <source>
        <strain evidence="3">cv. IRGC 101232</strain>
    </source>
</reference>
<evidence type="ECO:0000313" key="4">
    <source>
        <dbReference type="Proteomes" id="UP000006038"/>
    </source>
</evidence>
<evidence type="ECO:0000256" key="1">
    <source>
        <dbReference type="SAM" id="MobiDB-lite"/>
    </source>
</evidence>
<proteinExistence type="predicted"/>
<dbReference type="SUPFAM" id="SSF52113">
    <property type="entry name" value="BRCT domain"/>
    <property type="match status" value="3"/>
</dbReference>
<feature type="region of interest" description="Disordered" evidence="1">
    <location>
        <begin position="944"/>
        <end position="1021"/>
    </location>
</feature>
<dbReference type="SMART" id="SM00292">
    <property type="entry name" value="BRCT"/>
    <property type="match status" value="4"/>
</dbReference>
<feature type="domain" description="BRCT" evidence="2">
    <location>
        <begin position="135"/>
        <end position="225"/>
    </location>
</feature>
<feature type="compositionally biased region" description="Polar residues" evidence="1">
    <location>
        <begin position="977"/>
        <end position="986"/>
    </location>
</feature>
<dbReference type="PANTHER" id="PTHR47181">
    <property type="entry name" value="BRCA1 C TERMINUS DOMAIN CONTAINING PROTEIN, EXPRESSED"/>
    <property type="match status" value="1"/>
</dbReference>
<dbReference type="EnsemblPlants" id="OB07G32630.1">
    <property type="protein sequence ID" value="OB07G32630.1"/>
    <property type="gene ID" value="OB07G32630"/>
</dbReference>
<dbReference type="InterPro" id="IPR036420">
    <property type="entry name" value="BRCT_dom_sf"/>
</dbReference>
<feature type="region of interest" description="Disordered" evidence="1">
    <location>
        <begin position="332"/>
        <end position="408"/>
    </location>
</feature>
<dbReference type="Pfam" id="PF16770">
    <property type="entry name" value="RTT107_BRCT_5"/>
    <property type="match status" value="1"/>
</dbReference>
<dbReference type="PROSITE" id="PS50172">
    <property type="entry name" value="BRCT"/>
    <property type="match status" value="3"/>
</dbReference>
<dbReference type="InterPro" id="IPR021899">
    <property type="entry name" value="DUF3511"/>
</dbReference>
<feature type="domain" description="BRCT" evidence="2">
    <location>
        <begin position="1182"/>
        <end position="1273"/>
    </location>
</feature>
<sequence>MGVKGKEHRMPGVEITKEWYRIQIGSSRQSLSSWAAEARTNLLPFHSIELARPRNRMAPSYRPYGGDAVVQYGGGERKVAVLWWVSEAEMKRRRRVAGYKSYAVEGKAGGGEFPNPNPSSSSANFAMLAYDSDDADGDLFAGVRFALVGFDTLSNSQYRSEMVRRGGVDAGAYGVGCTHLIVHGLVYDNPICVAARKDGNKVVSELWVEHTLDLGELADADRVLYRPVRDLSGIPGSKSLCICLTGYQKNKREDIMEMANLMGAQFSKSLTHKVTHLICYKFEGEKYKVAKQENINLVNHQWMEDCLMAWEILPVHDYTKSGWELEILAAQANDSEDDEEEAGRSSSGNKHVTRSACTREIRMTTLSDPDSQVPIRGPTISSRNAEIATGGHVSTPETIKNAGGSSKKLVNSKSDIQDILTSANPDAHGSSHHPLDCKEEAPAAQVHRDEANDDVKSARSASTGAHCISNIGGSTVCSDHHVHQLTTVPAMWVNGTETIDGNCLDSTNQNNVNSALWPTPSKETFSAKTLQSSDMSGNVGQQDGGSTPDLNPAIDQSNVERKLTLHEANLRLKGNAASKNTPILSYNRRCCRKPVSLEANLRPTGSPQNFERITISPSMKSDHKISDLIDAESLRDDEVVKVVDKSGSALAQRRTSVLSSISVKPSVSSETGSANIPFPNMESASKPATVPDLSRNSTQSVILTEKEKSGPFKSNLLIYRRASLKLARPVEREKLSESSTKGKKLLRGNSLALHEAGSEKGCAVNSSAVSEVDKRNYCSSLPNVDTEMSDASLVNKTDAVAPYTEFGNVVFHQNMKAVHKEIQDTAIFSECETIPQEETSKVKNASGKRFGNVSNKSANRSIRNKDEVVSFKSDGDKVVSCENIKMQSERNCASPNSVECTLSIPEQIPYSRATNVATKNLLDASEMNTSLTLSKTQLAEKYMKKNPGCSSSNEHRKSSSEKVSQTADVEMPDAPIANSTGSMSSKSDFKEVIPPENARSCPKRHSSNTNMGGPETCSPSVVPKNRARKAVAKRKVSAVQQNSFGAEPCKNGSTFVSEFKFVYSKRASDCSRNGNQKTLGQNLQSSNENGTKDADGSFSKEAIRDRSKILQNSQARSSKRQKTAELIDVCTDDKENLPANSNIISKSKHGNDCVSSNCSIKAAGGGKDVLADHGVVEENNGGMLTMLEPRLFILSGHRLLRKEYKSILRLLKGRVCRDSHHWSFQATHFITPELRRTEKFFAAAAAGRWILKSDYLTACNETGKFLEEEPFEWHGHGLNNGDTISMDAPRKWRQLRQHTGHGAFYGMQIIIYGECISPSLDTLKRAVRAGDGTILATSPPYTRFLKPDVDFAVVSAGTPSADAWVQEFKKHNIPCISADYLVEYVCKPDHSLNKHVLFNMHDLADKSHAKLLKGQHDDVLAAGTGEATDGGDAEPTCSARGSKDRERTDADLWQRGEWDRDAAYGLLLQPSPLMMESGWAPA</sequence>
<accession>J3MPD1</accession>
<dbReference type="PANTHER" id="PTHR47181:SF6">
    <property type="entry name" value="BRCT DOMAIN-CONTAINING PROTEIN"/>
    <property type="match status" value="1"/>
</dbReference>
<dbReference type="Proteomes" id="UP000006038">
    <property type="component" value="Chromosome 7"/>
</dbReference>
<name>J3MPD1_ORYBR</name>
<dbReference type="Gene3D" id="3.40.50.10190">
    <property type="entry name" value="BRCT domain"/>
    <property type="match status" value="4"/>
</dbReference>
<dbReference type="Pfam" id="PF12023">
    <property type="entry name" value="DUF3511"/>
    <property type="match status" value="1"/>
</dbReference>
<dbReference type="Pfam" id="PF12738">
    <property type="entry name" value="PTCB-BRCT"/>
    <property type="match status" value="1"/>
</dbReference>
<dbReference type="eggNOG" id="KOG1929">
    <property type="taxonomic scope" value="Eukaryota"/>
</dbReference>
<organism evidence="3">
    <name type="scientific">Oryza brachyantha</name>
    <name type="common">malo sina</name>
    <dbReference type="NCBI Taxonomy" id="4533"/>
    <lineage>
        <taxon>Eukaryota</taxon>
        <taxon>Viridiplantae</taxon>
        <taxon>Streptophyta</taxon>
        <taxon>Embryophyta</taxon>
        <taxon>Tracheophyta</taxon>
        <taxon>Spermatophyta</taxon>
        <taxon>Magnoliopsida</taxon>
        <taxon>Liliopsida</taxon>
        <taxon>Poales</taxon>
        <taxon>Poaceae</taxon>
        <taxon>BOP clade</taxon>
        <taxon>Oryzoideae</taxon>
        <taxon>Oryzeae</taxon>
        <taxon>Oryzinae</taxon>
        <taxon>Oryza</taxon>
    </lineage>
</organism>
<dbReference type="OMA" id="MGGPETC"/>
<keyword evidence="4" id="KW-1185">Reference proteome</keyword>
<feature type="region of interest" description="Disordered" evidence="1">
    <location>
        <begin position="666"/>
        <end position="697"/>
    </location>
</feature>
<dbReference type="Gramene" id="OB07G32630.1">
    <property type="protein sequence ID" value="OB07G32630.1"/>
    <property type="gene ID" value="OB07G32630"/>
</dbReference>
<protein>
    <recommendedName>
        <fullName evidence="2">BRCT domain-containing protein</fullName>
    </recommendedName>
</protein>
<feature type="compositionally biased region" description="Basic and acidic residues" evidence="1">
    <location>
        <begin position="1441"/>
        <end position="1454"/>
    </location>
</feature>
<feature type="region of interest" description="Disordered" evidence="1">
    <location>
        <begin position="1422"/>
        <end position="1454"/>
    </location>
</feature>
<dbReference type="STRING" id="4533.J3MPD1"/>
<dbReference type="InterPro" id="IPR044254">
    <property type="entry name" value="At4g02110-like"/>
</dbReference>
<reference evidence="3" key="2">
    <citation type="submission" date="2013-04" db="UniProtKB">
        <authorList>
            <consortium name="EnsemblPlants"/>
        </authorList>
    </citation>
    <scope>IDENTIFICATION</scope>
</reference>
<feature type="compositionally biased region" description="Polar residues" evidence="1">
    <location>
        <begin position="1070"/>
        <end position="1089"/>
    </location>
</feature>
<evidence type="ECO:0000259" key="2">
    <source>
        <dbReference type="PROSITE" id="PS50172"/>
    </source>
</evidence>
<feature type="domain" description="BRCT" evidence="2">
    <location>
        <begin position="238"/>
        <end position="320"/>
    </location>
</feature>
<evidence type="ECO:0000313" key="3">
    <source>
        <dbReference type="EnsemblPlants" id="OB07G32630.1"/>
    </source>
</evidence>
<feature type="region of interest" description="Disordered" evidence="1">
    <location>
        <begin position="1069"/>
        <end position="1103"/>
    </location>
</feature>
<dbReference type="InterPro" id="IPR001357">
    <property type="entry name" value="BRCT_dom"/>
</dbReference>